<gene>
    <name evidence="1" type="ORF">AFK71_04975</name>
</gene>
<protein>
    <submittedName>
        <fullName evidence="1">Transcriptional regulator</fullName>
    </submittedName>
</protein>
<dbReference type="EMBL" id="LGTO01000005">
    <property type="protein sequence ID" value="KNE21051.1"/>
    <property type="molecule type" value="Genomic_DNA"/>
</dbReference>
<dbReference type="InterPro" id="IPR001387">
    <property type="entry name" value="Cro/C1-type_HTH"/>
</dbReference>
<sequence length="74" mass="8566">MDQKRIGRRLKAFRKLKGYTQAEFAKELDIPLSVIGGIERGVKPISDELIDIVVHTLNISKDELMLHYEDNQDR</sequence>
<comment type="caution">
    <text evidence="1">The sequence shown here is derived from an EMBL/GenBank/DDBJ whole genome shotgun (WGS) entry which is preliminary data.</text>
</comment>
<proteinExistence type="predicted"/>
<accession>A0A0L0QR89</accession>
<dbReference type="OrthoDB" id="3035529at2"/>
<evidence type="ECO:0000313" key="1">
    <source>
        <dbReference type="EMBL" id="KNE21051.1"/>
    </source>
</evidence>
<dbReference type="RefSeq" id="WP_050350462.1">
    <property type="nucleotide sequence ID" value="NZ_BOSN01000007.1"/>
</dbReference>
<dbReference type="SUPFAM" id="SSF47413">
    <property type="entry name" value="lambda repressor-like DNA-binding domains"/>
    <property type="match status" value="1"/>
</dbReference>
<dbReference type="GeneID" id="66868872"/>
<dbReference type="Proteomes" id="UP000036780">
    <property type="component" value="Unassembled WGS sequence"/>
</dbReference>
<dbReference type="SMART" id="SM00530">
    <property type="entry name" value="HTH_XRE"/>
    <property type="match status" value="1"/>
</dbReference>
<evidence type="ECO:0000313" key="2">
    <source>
        <dbReference type="Proteomes" id="UP000036780"/>
    </source>
</evidence>
<dbReference type="Pfam" id="PF01381">
    <property type="entry name" value="HTH_3"/>
    <property type="match status" value="1"/>
</dbReference>
<dbReference type="AlphaFoldDB" id="A0A0L0QR89"/>
<organism evidence="1 2">
    <name type="scientific">Virgibacillus pantothenticus</name>
    <dbReference type="NCBI Taxonomy" id="1473"/>
    <lineage>
        <taxon>Bacteria</taxon>
        <taxon>Bacillati</taxon>
        <taxon>Bacillota</taxon>
        <taxon>Bacilli</taxon>
        <taxon>Bacillales</taxon>
        <taxon>Bacillaceae</taxon>
        <taxon>Virgibacillus</taxon>
    </lineage>
</organism>
<keyword evidence="2" id="KW-1185">Reference proteome</keyword>
<dbReference type="PROSITE" id="PS50943">
    <property type="entry name" value="HTH_CROC1"/>
    <property type="match status" value="1"/>
</dbReference>
<dbReference type="Gene3D" id="1.10.260.40">
    <property type="entry name" value="lambda repressor-like DNA-binding domains"/>
    <property type="match status" value="1"/>
</dbReference>
<reference evidence="2" key="1">
    <citation type="submission" date="2015-07" db="EMBL/GenBank/DDBJ databases">
        <title>Fjat-10053 dsm26.</title>
        <authorList>
            <person name="Liu B."/>
            <person name="Wang J."/>
            <person name="Zhu Y."/>
            <person name="Liu G."/>
            <person name="Chen Q."/>
            <person name="Chen Z."/>
            <person name="Lan J."/>
            <person name="Che J."/>
            <person name="Ge C."/>
            <person name="Shi H."/>
            <person name="Pan Z."/>
            <person name="Liu X."/>
        </authorList>
    </citation>
    <scope>NUCLEOTIDE SEQUENCE [LARGE SCALE GENOMIC DNA]</scope>
    <source>
        <strain evidence="2">DSM 26</strain>
    </source>
</reference>
<dbReference type="InterPro" id="IPR010982">
    <property type="entry name" value="Lambda_DNA-bd_dom_sf"/>
</dbReference>
<dbReference type="GO" id="GO:0003677">
    <property type="term" value="F:DNA binding"/>
    <property type="evidence" value="ECO:0007669"/>
    <property type="project" value="InterPro"/>
</dbReference>
<dbReference type="CDD" id="cd00093">
    <property type="entry name" value="HTH_XRE"/>
    <property type="match status" value="1"/>
</dbReference>
<name>A0A0L0QR89_VIRPA</name>